<comment type="caution">
    <text evidence="9">The sequence shown here is derived from an EMBL/GenBank/DDBJ whole genome shotgun (WGS) entry which is preliminary data.</text>
</comment>
<feature type="domain" description="Endoribonuclease YicC-like C-terminal" evidence="8">
    <location>
        <begin position="182"/>
        <end position="255"/>
    </location>
</feature>
<evidence type="ECO:0000259" key="8">
    <source>
        <dbReference type="Pfam" id="PF08340"/>
    </source>
</evidence>
<dbReference type="EMBL" id="BAABRO010000004">
    <property type="protein sequence ID" value="GAA5507141.1"/>
    <property type="molecule type" value="Genomic_DNA"/>
</dbReference>
<evidence type="ECO:0000256" key="1">
    <source>
        <dbReference type="ARBA" id="ARBA00001968"/>
    </source>
</evidence>
<comment type="similarity">
    <text evidence="5">Belongs to the YicC/YloC family.</text>
</comment>
<feature type="compositionally biased region" description="Low complexity" evidence="6">
    <location>
        <begin position="254"/>
        <end position="263"/>
    </location>
</feature>
<name>A0ABP9VR63_9BACT</name>
<dbReference type="RefSeq" id="WP_345684021.1">
    <property type="nucleotide sequence ID" value="NZ_BAABRO010000004.1"/>
</dbReference>
<dbReference type="PANTHER" id="PTHR30636">
    <property type="entry name" value="UPF0701 PROTEIN YICC"/>
    <property type="match status" value="1"/>
</dbReference>
<feature type="region of interest" description="Disordered" evidence="6">
    <location>
        <begin position="254"/>
        <end position="282"/>
    </location>
</feature>
<dbReference type="InterPro" id="IPR013551">
    <property type="entry name" value="YicC-like_C"/>
</dbReference>
<keyword evidence="10" id="KW-1185">Reference proteome</keyword>
<dbReference type="PANTHER" id="PTHR30636:SF3">
    <property type="entry name" value="UPF0701 PROTEIN YICC"/>
    <property type="match status" value="1"/>
</dbReference>
<comment type="cofactor">
    <cofactor evidence="1">
        <name>a divalent metal cation</name>
        <dbReference type="ChEBI" id="CHEBI:60240"/>
    </cofactor>
</comment>
<organism evidence="9 10">
    <name type="scientific">Novipirellula caenicola</name>
    <dbReference type="NCBI Taxonomy" id="1536901"/>
    <lineage>
        <taxon>Bacteria</taxon>
        <taxon>Pseudomonadati</taxon>
        <taxon>Planctomycetota</taxon>
        <taxon>Planctomycetia</taxon>
        <taxon>Pirellulales</taxon>
        <taxon>Pirellulaceae</taxon>
        <taxon>Novipirellula</taxon>
    </lineage>
</organism>
<accession>A0ABP9VR63</accession>
<feature type="domain" description="Endoribonuclease YicC-like C-terminal" evidence="8">
    <location>
        <begin position="279"/>
        <end position="331"/>
    </location>
</feature>
<evidence type="ECO:0000313" key="9">
    <source>
        <dbReference type="EMBL" id="GAA5507141.1"/>
    </source>
</evidence>
<dbReference type="InterPro" id="IPR013527">
    <property type="entry name" value="YicC-like_N"/>
</dbReference>
<keyword evidence="3" id="KW-0255">Endonuclease</keyword>
<evidence type="ECO:0000259" key="7">
    <source>
        <dbReference type="Pfam" id="PF03755"/>
    </source>
</evidence>
<keyword evidence="4" id="KW-0378">Hydrolase</keyword>
<dbReference type="Pfam" id="PF03755">
    <property type="entry name" value="YicC-like_N"/>
    <property type="match status" value="1"/>
</dbReference>
<evidence type="ECO:0000256" key="3">
    <source>
        <dbReference type="ARBA" id="ARBA00022759"/>
    </source>
</evidence>
<protein>
    <submittedName>
        <fullName evidence="9">UPF0701 protein HI_0467</fullName>
    </submittedName>
</protein>
<feature type="domain" description="Endoribonuclease YicC-like N-terminal" evidence="7">
    <location>
        <begin position="10"/>
        <end position="164"/>
    </location>
</feature>
<evidence type="ECO:0000256" key="6">
    <source>
        <dbReference type="SAM" id="MobiDB-lite"/>
    </source>
</evidence>
<dbReference type="Pfam" id="PF08340">
    <property type="entry name" value="YicC-like_C"/>
    <property type="match status" value="2"/>
</dbReference>
<dbReference type="InterPro" id="IPR005229">
    <property type="entry name" value="YicC/YloC-like"/>
</dbReference>
<evidence type="ECO:0000313" key="10">
    <source>
        <dbReference type="Proteomes" id="UP001416858"/>
    </source>
</evidence>
<evidence type="ECO:0000256" key="2">
    <source>
        <dbReference type="ARBA" id="ARBA00022722"/>
    </source>
</evidence>
<gene>
    <name evidence="9" type="ORF">Rcae01_02596</name>
</gene>
<evidence type="ECO:0000256" key="5">
    <source>
        <dbReference type="ARBA" id="ARBA00035648"/>
    </source>
</evidence>
<reference evidence="9 10" key="1">
    <citation type="submission" date="2024-02" db="EMBL/GenBank/DDBJ databases">
        <title>Rhodopirellula caenicola NBRC 110016.</title>
        <authorList>
            <person name="Ichikawa N."/>
            <person name="Katano-Makiyama Y."/>
            <person name="Hidaka K."/>
        </authorList>
    </citation>
    <scope>NUCLEOTIDE SEQUENCE [LARGE SCALE GENOMIC DNA]</scope>
    <source>
        <strain evidence="9 10">NBRC 110016</strain>
    </source>
</reference>
<keyword evidence="2" id="KW-0540">Nuclease</keyword>
<dbReference type="Proteomes" id="UP001416858">
    <property type="component" value="Unassembled WGS sequence"/>
</dbReference>
<evidence type="ECO:0000256" key="4">
    <source>
        <dbReference type="ARBA" id="ARBA00022801"/>
    </source>
</evidence>
<sequence>MSSVTPENARSMTGQGHASLQTDLGTFVVEVRTVNNRGFKCSLRSSDGLSAFDSRIESLVRKLIHRGSINLTVTWKRPSSETLPQIDQAVLGAYFEQLQQAKATFAGNGVTIDLAQLAMLPGVVVPRSQERVDMPAVWSAVEEVIRDAVASLDQMRAHEGAHMAASLREDCDVIRDHVDRIAELGPRSVDTYQKRLETKIQRVLAQHDIEVPMIDLLREVQIYADRVDYSEEITRLGSHLQLFLQTLSGNASGGNQAAGSHQAVGSNQAAGGGEAAGDPEPSGRKLEFIVQEMLRETNTIGSKASQTEISGHVVEIKCAIERMRELVQNLE</sequence>
<proteinExistence type="inferred from homology"/>